<proteinExistence type="predicted"/>
<evidence type="ECO:0000313" key="1">
    <source>
        <dbReference type="EMBL" id="VFU40025.1"/>
    </source>
</evidence>
<reference evidence="1" key="1">
    <citation type="submission" date="2019-03" db="EMBL/GenBank/DDBJ databases">
        <authorList>
            <person name="Mank J."/>
            <person name="Almeida P."/>
        </authorList>
    </citation>
    <scope>NUCLEOTIDE SEQUENCE</scope>
    <source>
        <strain evidence="1">78183</strain>
    </source>
</reference>
<organism evidence="1">
    <name type="scientific">Salix viminalis</name>
    <name type="common">Common osier</name>
    <name type="synonym">Basket willow</name>
    <dbReference type="NCBI Taxonomy" id="40686"/>
    <lineage>
        <taxon>Eukaryota</taxon>
        <taxon>Viridiplantae</taxon>
        <taxon>Streptophyta</taxon>
        <taxon>Embryophyta</taxon>
        <taxon>Tracheophyta</taxon>
        <taxon>Spermatophyta</taxon>
        <taxon>Magnoliopsida</taxon>
        <taxon>eudicotyledons</taxon>
        <taxon>Gunneridae</taxon>
        <taxon>Pentapetalae</taxon>
        <taxon>rosids</taxon>
        <taxon>fabids</taxon>
        <taxon>Malpighiales</taxon>
        <taxon>Salicaceae</taxon>
        <taxon>Saliceae</taxon>
        <taxon>Salix</taxon>
    </lineage>
</organism>
<dbReference type="AlphaFoldDB" id="A0A6N2LGE6"/>
<dbReference type="EMBL" id="CAADRP010001539">
    <property type="protein sequence ID" value="VFU40025.1"/>
    <property type="molecule type" value="Genomic_DNA"/>
</dbReference>
<name>A0A6N2LGE6_SALVM</name>
<gene>
    <name evidence="1" type="ORF">SVIM_LOCUS226348</name>
</gene>
<protein>
    <submittedName>
        <fullName evidence="1">Uncharacterized protein</fullName>
    </submittedName>
</protein>
<accession>A0A6N2LGE6</accession>
<sequence>MSDSHSPNLAFEKESMRFTGEVPIDSSVAHGHTPSCNVHFPVGSIYLRHSNVGRGYAPSF</sequence>